<dbReference type="PROSITE" id="PS50041">
    <property type="entry name" value="C_TYPE_LECTIN_2"/>
    <property type="match status" value="1"/>
</dbReference>
<dbReference type="InterPro" id="IPR001304">
    <property type="entry name" value="C-type_lectin-like"/>
</dbReference>
<dbReference type="EMBL" id="CAQQ02158242">
    <property type="status" value="NOT_ANNOTATED_CDS"/>
    <property type="molecule type" value="Genomic_DNA"/>
</dbReference>
<dbReference type="Proteomes" id="UP000015102">
    <property type="component" value="Unassembled WGS sequence"/>
</dbReference>
<feature type="domain" description="C-type lectin" evidence="2">
    <location>
        <begin position="121"/>
        <end position="197"/>
    </location>
</feature>
<feature type="compositionally biased region" description="Low complexity" evidence="1">
    <location>
        <begin position="209"/>
        <end position="228"/>
    </location>
</feature>
<proteinExistence type="predicted"/>
<feature type="region of interest" description="Disordered" evidence="1">
    <location>
        <begin position="209"/>
        <end position="254"/>
    </location>
</feature>
<name>T1GF18_MEGSC</name>
<dbReference type="STRING" id="36166.T1GF18"/>
<reference evidence="4" key="1">
    <citation type="submission" date="2013-02" db="EMBL/GenBank/DDBJ databases">
        <authorList>
            <person name="Hughes D."/>
        </authorList>
    </citation>
    <scope>NUCLEOTIDE SEQUENCE</scope>
    <source>
        <strain>Durham</strain>
        <strain evidence="4">NC isolate 2 -- Noor lab</strain>
    </source>
</reference>
<evidence type="ECO:0000256" key="1">
    <source>
        <dbReference type="SAM" id="MobiDB-lite"/>
    </source>
</evidence>
<dbReference type="AlphaFoldDB" id="T1GF18"/>
<dbReference type="Gene3D" id="3.10.100.10">
    <property type="entry name" value="Mannose-Binding Protein A, subunit A"/>
    <property type="match status" value="1"/>
</dbReference>
<organism evidence="3 4">
    <name type="scientific">Megaselia scalaris</name>
    <name type="common">Humpbacked fly</name>
    <name type="synonym">Phora scalaris</name>
    <dbReference type="NCBI Taxonomy" id="36166"/>
    <lineage>
        <taxon>Eukaryota</taxon>
        <taxon>Metazoa</taxon>
        <taxon>Ecdysozoa</taxon>
        <taxon>Arthropoda</taxon>
        <taxon>Hexapoda</taxon>
        <taxon>Insecta</taxon>
        <taxon>Pterygota</taxon>
        <taxon>Neoptera</taxon>
        <taxon>Endopterygota</taxon>
        <taxon>Diptera</taxon>
        <taxon>Brachycera</taxon>
        <taxon>Muscomorpha</taxon>
        <taxon>Platypezoidea</taxon>
        <taxon>Phoridae</taxon>
        <taxon>Megaseliini</taxon>
        <taxon>Megaselia</taxon>
    </lineage>
</organism>
<dbReference type="InterPro" id="IPR016187">
    <property type="entry name" value="CTDL_fold"/>
</dbReference>
<evidence type="ECO:0000259" key="2">
    <source>
        <dbReference type="PROSITE" id="PS50041"/>
    </source>
</evidence>
<feature type="compositionally biased region" description="Acidic residues" evidence="1">
    <location>
        <begin position="240"/>
        <end position="251"/>
    </location>
</feature>
<dbReference type="PANTHER" id="PTHR45710">
    <property type="entry name" value="C-TYPE LECTIN DOMAIN-CONTAINING PROTEIN 180"/>
    <property type="match status" value="1"/>
</dbReference>
<dbReference type="PANTHER" id="PTHR45710:SF26">
    <property type="entry name" value="RH26557P"/>
    <property type="match status" value="1"/>
</dbReference>
<keyword evidence="4" id="KW-1185">Reference proteome</keyword>
<protein>
    <recommendedName>
        <fullName evidence="2">C-type lectin domain-containing protein</fullName>
    </recommendedName>
</protein>
<dbReference type="EMBL" id="CAQQ02158241">
    <property type="status" value="NOT_ANNOTATED_CDS"/>
    <property type="molecule type" value="Genomic_DNA"/>
</dbReference>
<dbReference type="EnsemblMetazoa" id="MESCA001947-RA">
    <property type="protein sequence ID" value="MESCA001947-PA"/>
    <property type="gene ID" value="MESCA001947"/>
</dbReference>
<evidence type="ECO:0000313" key="4">
    <source>
        <dbReference type="Proteomes" id="UP000015102"/>
    </source>
</evidence>
<dbReference type="InterPro" id="IPR050828">
    <property type="entry name" value="C-type_lectin/matrix_domain"/>
</dbReference>
<reference evidence="3" key="2">
    <citation type="submission" date="2015-06" db="UniProtKB">
        <authorList>
            <consortium name="EnsemblMetazoa"/>
        </authorList>
    </citation>
    <scope>IDENTIFICATION</scope>
</reference>
<dbReference type="InterPro" id="IPR016186">
    <property type="entry name" value="C-type_lectin-like/link_sf"/>
</dbReference>
<sequence length="272" mass="31205">MGRQSQFNMMPHYQNPYMRPGTGIQVNRRIGELPVELEPLFDLQRSQPQPQYQQFQTNSGVRLREVSETDLYLLGAIEKLVYRVDYLESRLRRTEQLVYFLMAGNNQKETKDPCPVNFTRVGDNCYLFSDKKANWKNANSACKALGGHLTEFEKASENEELMAYLLNHPSFKGKDYWLGGLNPGLLWIWAGSAKPVNPNTNLTSLIKPTPKPTLKPTLKPTSKPTLKPIKSKIDKKPKMDEEDDEDEEIEEVEVKKSEGVLEKKDIEVDIDK</sequence>
<evidence type="ECO:0000313" key="3">
    <source>
        <dbReference type="EnsemblMetazoa" id="MESCA001947-PA"/>
    </source>
</evidence>
<dbReference type="SUPFAM" id="SSF56436">
    <property type="entry name" value="C-type lectin-like"/>
    <property type="match status" value="1"/>
</dbReference>
<accession>T1GF18</accession>
<dbReference type="HOGENOM" id="CLU_1024106_0_0_1"/>
<dbReference type="CDD" id="cd00037">
    <property type="entry name" value="CLECT"/>
    <property type="match status" value="1"/>
</dbReference>